<evidence type="ECO:0000313" key="5">
    <source>
        <dbReference type="Proteomes" id="UP000688137"/>
    </source>
</evidence>
<protein>
    <recommendedName>
        <fullName evidence="3">C2H2-type domain-containing protein</fullName>
    </recommendedName>
</protein>
<accession>A0A8S1NZR0</accession>
<evidence type="ECO:0000256" key="1">
    <source>
        <dbReference type="PROSITE-ProRule" id="PRU00042"/>
    </source>
</evidence>
<gene>
    <name evidence="4" type="ORF">PPRIM_AZ9-3.1.T1010038</name>
</gene>
<keyword evidence="2" id="KW-0175">Coiled coil</keyword>
<keyword evidence="1" id="KW-0863">Zinc-finger</keyword>
<comment type="caution">
    <text evidence="4">The sequence shown here is derived from an EMBL/GenBank/DDBJ whole genome shotgun (WGS) entry which is preliminary data.</text>
</comment>
<dbReference type="EMBL" id="CAJJDM010000104">
    <property type="protein sequence ID" value="CAD8096331.1"/>
    <property type="molecule type" value="Genomic_DNA"/>
</dbReference>
<sequence length="161" mass="19310">MLNKSIKVTKKVIIINQKTDTISDNTNLINREPLKNSVEIQKINQKNSNQIQMNNELDQQKYDSRQLQEMIDIYLKNNQKIKEIKSIVDSLKNRTNKLEQQMRQQEGRCKVKRVRRTSTQIEKKYKCYSKNCEKSYGSMISLNLHMRIKHKRQRNVQEQQK</sequence>
<dbReference type="PROSITE" id="PS00028">
    <property type="entry name" value="ZINC_FINGER_C2H2_1"/>
    <property type="match status" value="1"/>
</dbReference>
<reference evidence="4" key="1">
    <citation type="submission" date="2021-01" db="EMBL/GenBank/DDBJ databases">
        <authorList>
            <consortium name="Genoscope - CEA"/>
            <person name="William W."/>
        </authorList>
    </citation>
    <scope>NUCLEOTIDE SEQUENCE</scope>
</reference>
<name>A0A8S1NZR0_PARPR</name>
<feature type="domain" description="C2H2-type" evidence="3">
    <location>
        <begin position="125"/>
        <end position="155"/>
    </location>
</feature>
<evidence type="ECO:0000259" key="3">
    <source>
        <dbReference type="PROSITE" id="PS50157"/>
    </source>
</evidence>
<feature type="coiled-coil region" evidence="2">
    <location>
        <begin position="40"/>
        <end position="108"/>
    </location>
</feature>
<dbReference type="AlphaFoldDB" id="A0A8S1NZR0"/>
<dbReference type="Proteomes" id="UP000688137">
    <property type="component" value="Unassembled WGS sequence"/>
</dbReference>
<dbReference type="PROSITE" id="PS50157">
    <property type="entry name" value="ZINC_FINGER_C2H2_2"/>
    <property type="match status" value="1"/>
</dbReference>
<dbReference type="InterPro" id="IPR013087">
    <property type="entry name" value="Znf_C2H2_type"/>
</dbReference>
<dbReference type="GO" id="GO:0008270">
    <property type="term" value="F:zinc ion binding"/>
    <property type="evidence" value="ECO:0007669"/>
    <property type="project" value="UniProtKB-KW"/>
</dbReference>
<keyword evidence="1" id="KW-0862">Zinc</keyword>
<evidence type="ECO:0000256" key="2">
    <source>
        <dbReference type="SAM" id="Coils"/>
    </source>
</evidence>
<dbReference type="OMA" id="QEGRCKV"/>
<keyword evidence="5" id="KW-1185">Reference proteome</keyword>
<evidence type="ECO:0000313" key="4">
    <source>
        <dbReference type="EMBL" id="CAD8096331.1"/>
    </source>
</evidence>
<organism evidence="4 5">
    <name type="scientific">Paramecium primaurelia</name>
    <dbReference type="NCBI Taxonomy" id="5886"/>
    <lineage>
        <taxon>Eukaryota</taxon>
        <taxon>Sar</taxon>
        <taxon>Alveolata</taxon>
        <taxon>Ciliophora</taxon>
        <taxon>Intramacronucleata</taxon>
        <taxon>Oligohymenophorea</taxon>
        <taxon>Peniculida</taxon>
        <taxon>Parameciidae</taxon>
        <taxon>Paramecium</taxon>
    </lineage>
</organism>
<keyword evidence="1" id="KW-0479">Metal-binding</keyword>
<proteinExistence type="predicted"/>